<keyword evidence="1" id="KW-1133">Transmembrane helix</keyword>
<dbReference type="AlphaFoldDB" id="A0A2N3KVQ9"/>
<protein>
    <submittedName>
        <fullName evidence="2">Uncharacterized protein</fullName>
    </submittedName>
</protein>
<comment type="caution">
    <text evidence="2">The sequence shown here is derived from an EMBL/GenBank/DDBJ whole genome shotgun (WGS) entry which is preliminary data.</text>
</comment>
<organism evidence="2 3">
    <name type="scientific">Thalassospira marina</name>
    <dbReference type="NCBI Taxonomy" id="2048283"/>
    <lineage>
        <taxon>Bacteria</taxon>
        <taxon>Pseudomonadati</taxon>
        <taxon>Pseudomonadota</taxon>
        <taxon>Alphaproteobacteria</taxon>
        <taxon>Rhodospirillales</taxon>
        <taxon>Thalassospiraceae</taxon>
        <taxon>Thalassospira</taxon>
    </lineage>
</organism>
<evidence type="ECO:0000256" key="1">
    <source>
        <dbReference type="SAM" id="Phobius"/>
    </source>
</evidence>
<feature type="transmembrane region" description="Helical" evidence="1">
    <location>
        <begin position="145"/>
        <end position="164"/>
    </location>
</feature>
<evidence type="ECO:0000313" key="3">
    <source>
        <dbReference type="Proteomes" id="UP000233597"/>
    </source>
</evidence>
<sequence>MTANKKSHFLTFLTVGLAKFFSVFISIFYTFYIINKYPNNESSLYWQLLSFSYITSIFFRFGSELKSYQISVRQPQIHIPPEVLFLISISALISLLYYYFLSLILLVGTENNILISAKNSVFAAEMFAVSIIISEFLKGKGKFYISLYLYSSIYQICMLILSYTKTDLLFAHNFSAATNLIFSIIALTSHLNRESFLILPRKKWMQTISSSLSFIIITASHQFIAWSGTIFISLTSTPSNVNTFQVFLRISGMYLFVVNTTDQIFAKNLVKNLENITSKVYSIYKYSCILSFLGTTTITGLIYAIHQFSMPQVHSLNQIRQIPILYFLLFGSLISATPTFTNYLMINKRENLFARNILLSCVTLILIYTSISLLKFHFFEATIFGYMISILLYRSLNILSGREISRTK</sequence>
<dbReference type="EMBL" id="NWTK01000004">
    <property type="protein sequence ID" value="PKR54553.1"/>
    <property type="molecule type" value="Genomic_DNA"/>
</dbReference>
<keyword evidence="1" id="KW-0812">Transmembrane</keyword>
<reference evidence="2 3" key="1">
    <citation type="submission" date="2017-09" db="EMBL/GenBank/DDBJ databases">
        <title>Biodiversity and function of Thalassospira species in the particle-attached aromatic-hydrocarbon-degrading consortia from the surface seawater of the South China Sea.</title>
        <authorList>
            <person name="Dong C."/>
            <person name="Liu R."/>
            <person name="Shao Z."/>
        </authorList>
    </citation>
    <scope>NUCLEOTIDE SEQUENCE [LARGE SCALE GENOMIC DNA]</scope>
    <source>
        <strain evidence="2 3">CSC1P2</strain>
    </source>
</reference>
<feature type="transmembrane region" description="Helical" evidence="1">
    <location>
        <begin position="44"/>
        <end position="62"/>
    </location>
</feature>
<feature type="transmembrane region" description="Helical" evidence="1">
    <location>
        <begin position="325"/>
        <end position="345"/>
    </location>
</feature>
<evidence type="ECO:0000313" key="2">
    <source>
        <dbReference type="EMBL" id="PKR54553.1"/>
    </source>
</evidence>
<feature type="transmembrane region" description="Helical" evidence="1">
    <location>
        <begin position="377"/>
        <end position="396"/>
    </location>
</feature>
<feature type="transmembrane region" description="Helical" evidence="1">
    <location>
        <begin position="286"/>
        <end position="305"/>
    </location>
</feature>
<accession>A0A2N3KVQ9</accession>
<dbReference type="Proteomes" id="UP000233597">
    <property type="component" value="Unassembled WGS sequence"/>
</dbReference>
<feature type="transmembrane region" description="Helical" evidence="1">
    <location>
        <begin position="352"/>
        <end position="371"/>
    </location>
</feature>
<feature type="transmembrane region" description="Helical" evidence="1">
    <location>
        <begin position="170"/>
        <end position="191"/>
    </location>
</feature>
<keyword evidence="1" id="KW-0472">Membrane</keyword>
<feature type="transmembrane region" description="Helical" evidence="1">
    <location>
        <begin position="246"/>
        <end position="265"/>
    </location>
</feature>
<name>A0A2N3KVQ9_9PROT</name>
<feature type="transmembrane region" description="Helical" evidence="1">
    <location>
        <begin position="12"/>
        <end position="32"/>
    </location>
</feature>
<feature type="transmembrane region" description="Helical" evidence="1">
    <location>
        <begin position="83"/>
        <end position="107"/>
    </location>
</feature>
<feature type="transmembrane region" description="Helical" evidence="1">
    <location>
        <begin position="113"/>
        <end position="133"/>
    </location>
</feature>
<gene>
    <name evidence="2" type="ORF">COO20_07270</name>
</gene>
<proteinExistence type="predicted"/>
<feature type="transmembrane region" description="Helical" evidence="1">
    <location>
        <begin position="212"/>
        <end position="234"/>
    </location>
</feature>